<keyword evidence="3" id="KW-0805">Transcription regulation</keyword>
<feature type="domain" description="Zn(2)-C6 fungal-type" evidence="7">
    <location>
        <begin position="70"/>
        <end position="104"/>
    </location>
</feature>
<dbReference type="PANTHER" id="PTHR47338">
    <property type="entry name" value="ZN(II)2CYS6 TRANSCRIPTION FACTOR (EUROFUNG)-RELATED"/>
    <property type="match status" value="1"/>
</dbReference>
<dbReference type="InterPro" id="IPR036864">
    <property type="entry name" value="Zn2-C6_fun-type_DNA-bd_sf"/>
</dbReference>
<dbReference type="PANTHER" id="PTHR47338:SF5">
    <property type="entry name" value="ZN(II)2CYS6 TRANSCRIPTION FACTOR (EUROFUNG)"/>
    <property type="match status" value="1"/>
</dbReference>
<proteinExistence type="predicted"/>
<dbReference type="InterPro" id="IPR001138">
    <property type="entry name" value="Zn2Cys6_DnaBD"/>
</dbReference>
<evidence type="ECO:0000256" key="3">
    <source>
        <dbReference type="ARBA" id="ARBA00023015"/>
    </source>
</evidence>
<keyword evidence="5" id="KW-0539">Nucleus</keyword>
<gene>
    <name evidence="8" type="ORF">BD311DRAFT_867688</name>
</gene>
<feature type="compositionally biased region" description="Low complexity" evidence="6">
    <location>
        <begin position="21"/>
        <end position="42"/>
    </location>
</feature>
<sequence>MSAEAFPYFHVPADSGSPVLASASPDSRAESSSSGSTVCSDSTSKKGNVQLSADQTLTAAGKPRARVCLACVQCRKRKRRCDGEKPECNNCVKRSDPAAGPCSYDVAPRRRGRDRAPGTRLAAAFEPKKTRTTRSRFEDQGKGPRKQKKTVDAQAARDATQETSIVSVGTPVALLVQVPSRTQAIHQGQSASTQMVAARTEEDDKSHGDTSVWTPPGVRFIRETWWDALLTHYSGVPAGSVITADIRDSAVQAIFADLRSLFKTSLHWLSFVNIPRFFASLRHPIHRQAVQPSLIYGALAMSTFFQSSELEMGAKGREKALQLLDRAHAMFDASLTAGWIDLGLVQAAWLFAMFELQGHPANTAARGRSAFDMLDSLIRSLSLTILDVMDPRTSVFLPGQVPVVVSTSDLPNSFTAPPATFEHGIFTSTPRALHEVTSDHSPPPPQTPMTNEAQRGCGCSSYSLGTTWPISATLTPAWTCMPMWPESAGEGEMQKEECRRLVWSAVTLAITYSSHAAAGTDQAPKHLWIQDAANYALLFPGESLVPPGTTALPFSKESVWALYMRVQFLWHSAMRQRGDPGLSSSDRAAYAMSAWLELDYVEECIGRHSCTPGSGFKTQLLEMLFNTRMVVSHEFRKYIPEAKIASGLYFYREKAERWMNHALGSAQHVMQSITDCAPSSNNYTRRCFMMYWYMSQMTRALSLWEADPTLLVALTVAKAFAPCVEFMMVIWPSPGQRMEYQELRNWLVRSCMAAGVVLPDRAIPIVLPARSDNPSQQRHVQASTSTV</sequence>
<dbReference type="PROSITE" id="PS50048">
    <property type="entry name" value="ZN2_CY6_FUNGAL_2"/>
    <property type="match status" value="1"/>
</dbReference>
<evidence type="ECO:0000313" key="8">
    <source>
        <dbReference type="EMBL" id="TBU25073.1"/>
    </source>
</evidence>
<evidence type="ECO:0000256" key="6">
    <source>
        <dbReference type="SAM" id="MobiDB-lite"/>
    </source>
</evidence>
<evidence type="ECO:0000256" key="4">
    <source>
        <dbReference type="ARBA" id="ARBA00023163"/>
    </source>
</evidence>
<keyword evidence="4" id="KW-0804">Transcription</keyword>
<dbReference type="CDD" id="cd00067">
    <property type="entry name" value="GAL4"/>
    <property type="match status" value="1"/>
</dbReference>
<organism evidence="8">
    <name type="scientific">Dichomitus squalens</name>
    <dbReference type="NCBI Taxonomy" id="114155"/>
    <lineage>
        <taxon>Eukaryota</taxon>
        <taxon>Fungi</taxon>
        <taxon>Dikarya</taxon>
        <taxon>Basidiomycota</taxon>
        <taxon>Agaricomycotina</taxon>
        <taxon>Agaricomycetes</taxon>
        <taxon>Polyporales</taxon>
        <taxon>Polyporaceae</taxon>
        <taxon>Dichomitus</taxon>
    </lineage>
</organism>
<evidence type="ECO:0000259" key="7">
    <source>
        <dbReference type="PROSITE" id="PS50048"/>
    </source>
</evidence>
<dbReference type="SMART" id="SM00066">
    <property type="entry name" value="GAL4"/>
    <property type="match status" value="1"/>
</dbReference>
<name>A0A4V2JZK4_9APHY</name>
<evidence type="ECO:0000256" key="2">
    <source>
        <dbReference type="ARBA" id="ARBA00022723"/>
    </source>
</evidence>
<protein>
    <recommendedName>
        <fullName evidence="7">Zn(2)-C6 fungal-type domain-containing protein</fullName>
    </recommendedName>
</protein>
<dbReference type="InterPro" id="IPR050815">
    <property type="entry name" value="TF_fung"/>
</dbReference>
<dbReference type="Gene3D" id="4.10.240.10">
    <property type="entry name" value="Zn(2)-C6 fungal-type DNA-binding domain"/>
    <property type="match status" value="1"/>
</dbReference>
<accession>A0A4V2JZK4</accession>
<reference evidence="8" key="1">
    <citation type="submission" date="2019-01" db="EMBL/GenBank/DDBJ databases">
        <title>Draft genome sequences of three monokaryotic isolates of the white-rot basidiomycete fungus Dichomitus squalens.</title>
        <authorList>
            <consortium name="DOE Joint Genome Institute"/>
            <person name="Lopez S.C."/>
            <person name="Andreopoulos B."/>
            <person name="Pangilinan J."/>
            <person name="Lipzen A."/>
            <person name="Riley R."/>
            <person name="Ahrendt S."/>
            <person name="Ng V."/>
            <person name="Barry K."/>
            <person name="Daum C."/>
            <person name="Grigoriev I.V."/>
            <person name="Hilden K.S."/>
            <person name="Makela M.R."/>
            <person name="de Vries R.P."/>
        </authorList>
    </citation>
    <scope>NUCLEOTIDE SEQUENCE [LARGE SCALE GENOMIC DNA]</scope>
    <source>
        <strain evidence="8">OM18370.1</strain>
    </source>
</reference>
<keyword evidence="2" id="KW-0479">Metal-binding</keyword>
<feature type="region of interest" description="Disordered" evidence="6">
    <location>
        <begin position="11"/>
        <end position="50"/>
    </location>
</feature>
<dbReference type="OrthoDB" id="2123952at2759"/>
<feature type="region of interest" description="Disordered" evidence="6">
    <location>
        <begin position="96"/>
        <end position="153"/>
    </location>
</feature>
<comment type="subcellular location">
    <subcellularLocation>
        <location evidence="1">Nucleus</location>
    </subcellularLocation>
</comment>
<dbReference type="SUPFAM" id="SSF57701">
    <property type="entry name" value="Zn2/Cys6 DNA-binding domain"/>
    <property type="match status" value="1"/>
</dbReference>
<dbReference type="CDD" id="cd12148">
    <property type="entry name" value="fungal_TF_MHR"/>
    <property type="match status" value="1"/>
</dbReference>
<dbReference type="Pfam" id="PF00172">
    <property type="entry name" value="Zn_clus"/>
    <property type="match status" value="1"/>
</dbReference>
<dbReference type="GO" id="GO:0008270">
    <property type="term" value="F:zinc ion binding"/>
    <property type="evidence" value="ECO:0007669"/>
    <property type="project" value="InterPro"/>
</dbReference>
<dbReference type="GO" id="GO:0005634">
    <property type="term" value="C:nucleus"/>
    <property type="evidence" value="ECO:0007669"/>
    <property type="project" value="UniProtKB-SubCell"/>
</dbReference>
<evidence type="ECO:0000256" key="5">
    <source>
        <dbReference type="ARBA" id="ARBA00023242"/>
    </source>
</evidence>
<dbReference type="AlphaFoldDB" id="A0A4V2JZK4"/>
<evidence type="ECO:0000256" key="1">
    <source>
        <dbReference type="ARBA" id="ARBA00004123"/>
    </source>
</evidence>
<feature type="region of interest" description="Disordered" evidence="6">
    <location>
        <begin position="434"/>
        <end position="454"/>
    </location>
</feature>
<dbReference type="GO" id="GO:0000981">
    <property type="term" value="F:DNA-binding transcription factor activity, RNA polymerase II-specific"/>
    <property type="evidence" value="ECO:0007669"/>
    <property type="project" value="InterPro"/>
</dbReference>
<dbReference type="Proteomes" id="UP000292957">
    <property type="component" value="Unassembled WGS sequence"/>
</dbReference>
<dbReference type="EMBL" id="ML143467">
    <property type="protein sequence ID" value="TBU25073.1"/>
    <property type="molecule type" value="Genomic_DNA"/>
</dbReference>